<evidence type="ECO:0000313" key="2">
    <source>
        <dbReference type="EMBL" id="ACJ30316.1"/>
    </source>
</evidence>
<dbReference type="HOGENOM" id="CLU_1395463_0_0_6"/>
<feature type="compositionally biased region" description="Basic and acidic residues" evidence="1">
    <location>
        <begin position="66"/>
        <end position="81"/>
    </location>
</feature>
<keyword evidence="3" id="KW-1185">Reference proteome</keyword>
<name>B8CS26_SHEPW</name>
<dbReference type="STRING" id="225849.swp_3626"/>
<evidence type="ECO:0000313" key="3">
    <source>
        <dbReference type="Proteomes" id="UP000000753"/>
    </source>
</evidence>
<accession>B8CS26</accession>
<sequence length="195" mass="21772">MFTSVEPTRTIGKESCTISSTDIMQWSLSMTNTVYAGTDGNHRPPDSAEPGAEEEMETVETVGLYDPRRDIDWEDEWRSDRDDEIDTSVHSSDRGLHPDGRPNTSKKPKKETKKECQEDQEPVSTCRVNVVDAYKTDLANECSGPPSVSVGVGRDIGFEVSYDFYEPCVETEKADRDLGYEACADDEAKRVNACK</sequence>
<proteinExistence type="predicted"/>
<dbReference type="EMBL" id="CP000472">
    <property type="protein sequence ID" value="ACJ30316.1"/>
    <property type="molecule type" value="Genomic_DNA"/>
</dbReference>
<protein>
    <submittedName>
        <fullName evidence="2">Uncharacterized protein</fullName>
    </submittedName>
</protein>
<feature type="region of interest" description="Disordered" evidence="1">
    <location>
        <begin position="35"/>
        <end position="123"/>
    </location>
</feature>
<organism evidence="2 3">
    <name type="scientific">Shewanella piezotolerans (strain WP3 / JCM 13877)</name>
    <dbReference type="NCBI Taxonomy" id="225849"/>
    <lineage>
        <taxon>Bacteria</taxon>
        <taxon>Pseudomonadati</taxon>
        <taxon>Pseudomonadota</taxon>
        <taxon>Gammaproteobacteria</taxon>
        <taxon>Alteromonadales</taxon>
        <taxon>Shewanellaceae</taxon>
        <taxon>Shewanella</taxon>
    </lineage>
</organism>
<gene>
    <name evidence="2" type="ordered locus">swp_3626</name>
</gene>
<dbReference type="Proteomes" id="UP000000753">
    <property type="component" value="Chromosome"/>
</dbReference>
<reference evidence="2 3" key="1">
    <citation type="journal article" date="2008" name="PLoS ONE">
        <title>Environmental adaptation: genomic analysis of the piezotolerant and psychrotolerant deep-sea iron reducing bacterium Shewanella piezotolerans WP3.</title>
        <authorList>
            <person name="Wang F."/>
            <person name="Wang J."/>
            <person name="Jian H."/>
            <person name="Zhang B."/>
            <person name="Li S."/>
            <person name="Wang F."/>
            <person name="Zeng X."/>
            <person name="Gao L."/>
            <person name="Bartlett D.H."/>
            <person name="Yu J."/>
            <person name="Hu S."/>
            <person name="Xiao X."/>
        </authorList>
    </citation>
    <scope>NUCLEOTIDE SEQUENCE [LARGE SCALE GENOMIC DNA]</scope>
    <source>
        <strain evidence="3">WP3 / JCM 13877</strain>
    </source>
</reference>
<evidence type="ECO:0000256" key="1">
    <source>
        <dbReference type="SAM" id="MobiDB-lite"/>
    </source>
</evidence>
<feature type="compositionally biased region" description="Basic and acidic residues" evidence="1">
    <location>
        <begin position="91"/>
        <end position="100"/>
    </location>
</feature>
<dbReference type="KEGG" id="swp:swp_3626"/>
<dbReference type="AlphaFoldDB" id="B8CS26"/>